<feature type="domain" description="Helicase ATP-binding" evidence="11">
    <location>
        <begin position="149"/>
        <end position="324"/>
    </location>
</feature>
<dbReference type="GO" id="GO:0003676">
    <property type="term" value="F:nucleic acid binding"/>
    <property type="evidence" value="ECO:0007669"/>
    <property type="project" value="InterPro"/>
</dbReference>
<evidence type="ECO:0000259" key="11">
    <source>
        <dbReference type="PROSITE" id="PS51192"/>
    </source>
</evidence>
<dbReference type="InterPro" id="IPR046931">
    <property type="entry name" value="HTH_61"/>
</dbReference>
<dbReference type="InterPro" id="IPR001650">
    <property type="entry name" value="Helicase_C-like"/>
</dbReference>
<dbReference type="GO" id="GO:0016787">
    <property type="term" value="F:hydrolase activity"/>
    <property type="evidence" value="ECO:0007669"/>
    <property type="project" value="UniProtKB-KW"/>
</dbReference>
<evidence type="ECO:0000313" key="13">
    <source>
        <dbReference type="EMBL" id="CUF35133.1"/>
    </source>
</evidence>
<dbReference type="OrthoDB" id="2320933at2759"/>
<name>A0A0S4IUM6_BODSA</name>
<dbReference type="Pfam" id="PF20470">
    <property type="entry name" value="HTH_61"/>
    <property type="match status" value="1"/>
</dbReference>
<organism evidence="13 14">
    <name type="scientific">Bodo saltans</name>
    <name type="common">Flagellated protozoan</name>
    <dbReference type="NCBI Taxonomy" id="75058"/>
    <lineage>
        <taxon>Eukaryota</taxon>
        <taxon>Discoba</taxon>
        <taxon>Euglenozoa</taxon>
        <taxon>Kinetoplastea</taxon>
        <taxon>Metakinetoplastina</taxon>
        <taxon>Eubodonida</taxon>
        <taxon>Bodonidae</taxon>
        <taxon>Bodo</taxon>
    </lineage>
</organism>
<dbReference type="Proteomes" id="UP000051952">
    <property type="component" value="Unassembled WGS sequence"/>
</dbReference>
<keyword evidence="2" id="KW-0547">Nucleotide-binding</keyword>
<dbReference type="GO" id="GO:0005524">
    <property type="term" value="F:ATP binding"/>
    <property type="evidence" value="ECO:0007669"/>
    <property type="project" value="UniProtKB-KW"/>
</dbReference>
<evidence type="ECO:0000256" key="8">
    <source>
        <dbReference type="ARBA" id="ARBA00023242"/>
    </source>
</evidence>
<dbReference type="InterPro" id="IPR050474">
    <property type="entry name" value="Hel308_SKI2-like"/>
</dbReference>
<keyword evidence="5 13" id="KW-0347">Helicase</keyword>
<keyword evidence="3" id="KW-0227">DNA damage</keyword>
<evidence type="ECO:0000256" key="1">
    <source>
        <dbReference type="ARBA" id="ARBA00004123"/>
    </source>
</evidence>
<dbReference type="CDD" id="cd18026">
    <property type="entry name" value="DEXHc_POLQ-like"/>
    <property type="match status" value="1"/>
</dbReference>
<dbReference type="EMBL" id="CYKH01000305">
    <property type="protein sequence ID" value="CUF35133.1"/>
    <property type="molecule type" value="Genomic_DNA"/>
</dbReference>
<feature type="compositionally biased region" description="Low complexity" evidence="10">
    <location>
        <begin position="74"/>
        <end position="85"/>
    </location>
</feature>
<feature type="region of interest" description="Disordered" evidence="10">
    <location>
        <begin position="63"/>
        <end position="91"/>
    </location>
</feature>
<evidence type="ECO:0000259" key="12">
    <source>
        <dbReference type="PROSITE" id="PS51194"/>
    </source>
</evidence>
<evidence type="ECO:0000256" key="3">
    <source>
        <dbReference type="ARBA" id="ARBA00022763"/>
    </source>
</evidence>
<keyword evidence="4" id="KW-0378">Hydrolase</keyword>
<reference evidence="14" key="1">
    <citation type="submission" date="2015-09" db="EMBL/GenBank/DDBJ databases">
        <authorList>
            <consortium name="Pathogen Informatics"/>
        </authorList>
    </citation>
    <scope>NUCLEOTIDE SEQUENCE [LARGE SCALE GENOMIC DNA]</scope>
    <source>
        <strain evidence="14">Lake Konstanz</strain>
    </source>
</reference>
<protein>
    <submittedName>
        <fullName evidence="13">DEAD/DEAH box RNA helicase, putative</fullName>
    </submittedName>
</protein>
<dbReference type="Gene3D" id="1.10.3380.20">
    <property type="match status" value="1"/>
</dbReference>
<sequence length="934" mass="103063">MPPPEQKGRRIDQADVGSQNIATSIHFPVTTPVIDHEDNMYNLVDEAPPDAYAMMLEIEEDRRQSTDLGFTQRSPSSDKLPPSSDQAGGEAPISFSQQMIPLTPPQHATSLMHNSPHVTFYGLPLAAKKLFEARGVKKLYEWQHEVLSRDDIAEGKNFVYSLPTSGGKTLVAEVLLMRAVMNAQPDGSSRSAMLVLPFVSLADEKTVSMQSFATRFGFPVEGYYGTNGRFPLPHVAAIYVCTIEKANSLYNHLCEEGRHLELGCVVVDELHMVGEPRRGATLELLLTKILAVSKGATQIVGMSATVPNLPVIARWLQASCFVCDFRPVPLQQFSVCDGAVLDGGTTQHRVLASCSNDHESLLCLVSEIPECSTLVFCASRQSTMDTAKQIARGLVRMYQWPVQPHVAEMLQELRALGHDEGASPLFETVPYGVAFHHGGLLMEEREFIERCYRMRRITILCCTSTLAAGVNLPARRVVFRTPYIGRDFLTKSRYLQMCGRAGRAGLDTFGESYLILSRRDRAKGHELMQQATEDSSSGLLFANDGQVDEQPLTRALLECVGIGMLTSVGTAIGFATQSFERTIQESLGQLERQRFLTITAPAALPGDDDERTVDSAKSALPTSAAATTTYPLDFVITPTPFGTSAVRSCFGIEEAVMIRDELAILQETGVILSDDLHLCYFLTPVREVVDCDWQCYQRILNRLSDTRQRITEAVGVNEYYISQCAMGIPGIMSPSMANSPFFSSTDTLLSDPAKRQLFTVRRFYVAMILSDLLAETPFHVVEAKYKVNRGQLQSLLKSASMFSSSMTSFCNAMQWFSLEALLASFVKRLGFGVRPDIVPLMEIKGVQASRARALWNAGYRDAASIAAANAQELVDRVKKNNPPDSKAAKFFLLKSAVSVIREAVKHIQSLIKEKKGELLELTARSTATQPSLRR</sequence>
<dbReference type="InterPro" id="IPR011545">
    <property type="entry name" value="DEAD/DEAH_box_helicase_dom"/>
</dbReference>
<comment type="catalytic activity">
    <reaction evidence="9">
        <text>ATP + H2O = ADP + phosphate + H(+)</text>
        <dbReference type="Rhea" id="RHEA:13065"/>
        <dbReference type="ChEBI" id="CHEBI:15377"/>
        <dbReference type="ChEBI" id="CHEBI:15378"/>
        <dbReference type="ChEBI" id="CHEBI:30616"/>
        <dbReference type="ChEBI" id="CHEBI:43474"/>
        <dbReference type="ChEBI" id="CHEBI:456216"/>
        <dbReference type="EC" id="5.6.2.4"/>
    </reaction>
</comment>
<evidence type="ECO:0000256" key="9">
    <source>
        <dbReference type="ARBA" id="ARBA00048988"/>
    </source>
</evidence>
<dbReference type="CDD" id="cd18795">
    <property type="entry name" value="SF2_C_Ski2"/>
    <property type="match status" value="1"/>
</dbReference>
<evidence type="ECO:0000256" key="7">
    <source>
        <dbReference type="ARBA" id="ARBA00023204"/>
    </source>
</evidence>
<evidence type="ECO:0000256" key="5">
    <source>
        <dbReference type="ARBA" id="ARBA00022806"/>
    </source>
</evidence>
<dbReference type="SMART" id="SM00487">
    <property type="entry name" value="DEXDc"/>
    <property type="match status" value="1"/>
</dbReference>
<dbReference type="PROSITE" id="PS51194">
    <property type="entry name" value="HELICASE_CTER"/>
    <property type="match status" value="1"/>
</dbReference>
<gene>
    <name evidence="13" type="ORF">BSAL_61675</name>
</gene>
<dbReference type="FunFam" id="3.40.50.300:FF:000813">
    <property type="entry name" value="helicase POLQ-like isoform X1"/>
    <property type="match status" value="1"/>
</dbReference>
<dbReference type="SUPFAM" id="SSF52540">
    <property type="entry name" value="P-loop containing nucleoside triphosphate hydrolases"/>
    <property type="match status" value="1"/>
</dbReference>
<dbReference type="PROSITE" id="PS51192">
    <property type="entry name" value="HELICASE_ATP_BIND_1"/>
    <property type="match status" value="1"/>
</dbReference>
<evidence type="ECO:0000256" key="10">
    <source>
        <dbReference type="SAM" id="MobiDB-lite"/>
    </source>
</evidence>
<keyword evidence="6" id="KW-0067">ATP-binding</keyword>
<evidence type="ECO:0000313" key="14">
    <source>
        <dbReference type="Proteomes" id="UP000051952"/>
    </source>
</evidence>
<evidence type="ECO:0000256" key="6">
    <source>
        <dbReference type="ARBA" id="ARBA00022840"/>
    </source>
</evidence>
<evidence type="ECO:0000256" key="2">
    <source>
        <dbReference type="ARBA" id="ARBA00022741"/>
    </source>
</evidence>
<keyword evidence="7" id="KW-0234">DNA repair</keyword>
<feature type="domain" description="Helicase C-terminal" evidence="12">
    <location>
        <begin position="360"/>
        <end position="553"/>
    </location>
</feature>
<dbReference type="Pfam" id="PF21099">
    <property type="entry name" value="POLQ_helical"/>
    <property type="match status" value="1"/>
</dbReference>
<dbReference type="FunFam" id="1.10.3380.20:FF:000004">
    <property type="entry name" value="DNA polymerase theta (Helicase domain only), putative"/>
    <property type="match status" value="1"/>
</dbReference>
<dbReference type="GO" id="GO:0005634">
    <property type="term" value="C:nucleus"/>
    <property type="evidence" value="ECO:0007669"/>
    <property type="project" value="UniProtKB-SubCell"/>
</dbReference>
<dbReference type="PANTHER" id="PTHR47961">
    <property type="entry name" value="DNA POLYMERASE THETA, PUTATIVE (AFU_ORTHOLOGUE AFUA_1G05260)-RELATED"/>
    <property type="match status" value="1"/>
</dbReference>
<dbReference type="Pfam" id="PF00271">
    <property type="entry name" value="Helicase_C"/>
    <property type="match status" value="1"/>
</dbReference>
<dbReference type="InterPro" id="IPR027417">
    <property type="entry name" value="P-loop_NTPase"/>
</dbReference>
<dbReference type="InterPro" id="IPR014001">
    <property type="entry name" value="Helicase_ATP-bd"/>
</dbReference>
<comment type="subcellular location">
    <subcellularLocation>
        <location evidence="1">Nucleus</location>
    </subcellularLocation>
</comment>
<dbReference type="Gene3D" id="3.40.50.300">
    <property type="entry name" value="P-loop containing nucleotide triphosphate hydrolases"/>
    <property type="match status" value="2"/>
</dbReference>
<dbReference type="PANTHER" id="PTHR47961:SF6">
    <property type="entry name" value="DNA-DIRECTED DNA POLYMERASE"/>
    <property type="match status" value="1"/>
</dbReference>
<dbReference type="GO" id="GO:0006281">
    <property type="term" value="P:DNA repair"/>
    <property type="evidence" value="ECO:0007669"/>
    <property type="project" value="UniProtKB-KW"/>
</dbReference>
<dbReference type="AlphaFoldDB" id="A0A0S4IUM6"/>
<accession>A0A0S4IUM6</accession>
<proteinExistence type="predicted"/>
<dbReference type="SUPFAM" id="SSF158702">
    <property type="entry name" value="Sec63 N-terminal domain-like"/>
    <property type="match status" value="1"/>
</dbReference>
<dbReference type="OMA" id="MFLNANI"/>
<dbReference type="SMART" id="SM00490">
    <property type="entry name" value="HELICc"/>
    <property type="match status" value="1"/>
</dbReference>
<keyword evidence="8" id="KW-0539">Nucleus</keyword>
<dbReference type="GO" id="GO:0043138">
    <property type="term" value="F:3'-5' DNA helicase activity"/>
    <property type="evidence" value="ECO:0007669"/>
    <property type="project" value="UniProtKB-EC"/>
</dbReference>
<keyword evidence="14" id="KW-1185">Reference proteome</keyword>
<evidence type="ECO:0000256" key="4">
    <source>
        <dbReference type="ARBA" id="ARBA00022801"/>
    </source>
</evidence>
<dbReference type="VEuPathDB" id="TriTrypDB:BSAL_61675"/>
<dbReference type="InterPro" id="IPR048960">
    <property type="entry name" value="POLQ-like_helical"/>
</dbReference>
<dbReference type="Pfam" id="PF00270">
    <property type="entry name" value="DEAD"/>
    <property type="match status" value="1"/>
</dbReference>